<dbReference type="EMBL" id="JBAKAX010000077">
    <property type="protein sequence ID" value="MEL0606483.1"/>
    <property type="molecule type" value="Genomic_DNA"/>
</dbReference>
<evidence type="ECO:0000313" key="2">
    <source>
        <dbReference type="Proteomes" id="UP001374952"/>
    </source>
</evidence>
<protein>
    <submittedName>
        <fullName evidence="1">Serine dehydratase beta chain</fullName>
    </submittedName>
</protein>
<gene>
    <name evidence="1" type="ORF">V6250_20190</name>
</gene>
<accession>A0ACC6RBN1</accession>
<feature type="non-terminal residue" evidence="1">
    <location>
        <position position="87"/>
    </location>
</feature>
<evidence type="ECO:0000313" key="1">
    <source>
        <dbReference type="EMBL" id="MEL0606483.1"/>
    </source>
</evidence>
<comment type="caution">
    <text evidence="1">The sequence shown here is derived from an EMBL/GenBank/DDBJ whole genome shotgun (WGS) entry which is preliminary data.</text>
</comment>
<proteinExistence type="predicted"/>
<feature type="non-terminal residue" evidence="1">
    <location>
        <position position="1"/>
    </location>
</feature>
<organism evidence="1 2">
    <name type="scientific">Pseudoalteromonas undina</name>
    <dbReference type="NCBI Taxonomy" id="43660"/>
    <lineage>
        <taxon>Bacteria</taxon>
        <taxon>Pseudomonadati</taxon>
        <taxon>Pseudomonadota</taxon>
        <taxon>Gammaproteobacteria</taxon>
        <taxon>Alteromonadales</taxon>
        <taxon>Pseudoalteromonadaceae</taxon>
        <taxon>Pseudoalteromonas</taxon>
    </lineage>
</organism>
<reference evidence="1" key="1">
    <citation type="submission" date="2024-02" db="EMBL/GenBank/DDBJ databases">
        <title>Bacteria isolated from the canopy kelp, Nereocystis luetkeana.</title>
        <authorList>
            <person name="Pfister C.A."/>
            <person name="Younker I.T."/>
            <person name="Light S.H."/>
        </authorList>
    </citation>
    <scope>NUCLEOTIDE SEQUENCE</scope>
    <source>
        <strain evidence="1">TN.2.01</strain>
    </source>
</reference>
<keyword evidence="2" id="KW-1185">Reference proteome</keyword>
<sequence>DILATIEKEQVIYLNHTHKANFPKQGAIVFHRRKPLPKHSNAMEIIASSNGEIVYSKVYYSIGGGCIVTDEEFENEKQAASDIRAQN</sequence>
<dbReference type="Proteomes" id="UP001374952">
    <property type="component" value="Unassembled WGS sequence"/>
</dbReference>
<name>A0ACC6RBN1_9GAMM</name>